<evidence type="ECO:0000256" key="7">
    <source>
        <dbReference type="ARBA" id="ARBA00023015"/>
    </source>
</evidence>
<evidence type="ECO:0000256" key="11">
    <source>
        <dbReference type="HAMAP-Rule" id="MF_01479"/>
    </source>
</evidence>
<keyword evidence="10 11" id="KW-0804">Transcription</keyword>
<comment type="similarity">
    <text evidence="2 11">Belongs to the WhiB family.</text>
</comment>
<keyword evidence="4 11" id="KW-0479">Metal-binding</keyword>
<dbReference type="GO" id="GO:0045892">
    <property type="term" value="P:negative regulation of DNA-templated transcription"/>
    <property type="evidence" value="ECO:0007669"/>
    <property type="project" value="TreeGrafter"/>
</dbReference>
<dbReference type="GO" id="GO:0047134">
    <property type="term" value="F:protein-disulfide reductase [NAD(P)H] activity"/>
    <property type="evidence" value="ECO:0007669"/>
    <property type="project" value="TreeGrafter"/>
</dbReference>
<feature type="binding site" evidence="11">
    <location>
        <position position="9"/>
    </location>
    <ligand>
        <name>[4Fe-4S] cluster</name>
        <dbReference type="ChEBI" id="CHEBI:49883"/>
    </ligand>
</feature>
<evidence type="ECO:0000313" key="13">
    <source>
        <dbReference type="EMBL" id="KMO93532.1"/>
    </source>
</evidence>
<dbReference type="GO" id="GO:0051539">
    <property type="term" value="F:4 iron, 4 sulfur cluster binding"/>
    <property type="evidence" value="ECO:0007669"/>
    <property type="project" value="UniProtKB-UniRule"/>
</dbReference>
<keyword evidence="6 11" id="KW-0411">Iron-sulfur</keyword>
<dbReference type="PANTHER" id="PTHR38839:SF6">
    <property type="entry name" value="TRANSCRIPTIONAL REGULATOR WHIB1"/>
    <property type="match status" value="1"/>
</dbReference>
<keyword evidence="9 11" id="KW-1015">Disulfide bond</keyword>
<evidence type="ECO:0000313" key="14">
    <source>
        <dbReference type="Proteomes" id="UP000035932"/>
    </source>
</evidence>
<evidence type="ECO:0000256" key="3">
    <source>
        <dbReference type="ARBA" id="ARBA00022485"/>
    </source>
</evidence>
<keyword evidence="3 11" id="KW-0004">4Fe-4S</keyword>
<evidence type="ECO:0000256" key="9">
    <source>
        <dbReference type="ARBA" id="ARBA00023157"/>
    </source>
</evidence>
<keyword evidence="11" id="KW-0963">Cytoplasm</keyword>
<protein>
    <recommendedName>
        <fullName evidence="11">Transcriptional regulator WhiB</fullName>
    </recommendedName>
</protein>
<evidence type="ECO:0000256" key="5">
    <source>
        <dbReference type="ARBA" id="ARBA00023004"/>
    </source>
</evidence>
<dbReference type="InterPro" id="IPR034768">
    <property type="entry name" value="4FE4S_WBL"/>
</dbReference>
<evidence type="ECO:0000256" key="2">
    <source>
        <dbReference type="ARBA" id="ARBA00006597"/>
    </source>
</evidence>
<dbReference type="Pfam" id="PF02467">
    <property type="entry name" value="Whib"/>
    <property type="match status" value="1"/>
</dbReference>
<evidence type="ECO:0000256" key="8">
    <source>
        <dbReference type="ARBA" id="ARBA00023125"/>
    </source>
</evidence>
<dbReference type="InterPro" id="IPR003482">
    <property type="entry name" value="Whib"/>
</dbReference>
<evidence type="ECO:0000256" key="1">
    <source>
        <dbReference type="ARBA" id="ARBA00004496"/>
    </source>
</evidence>
<dbReference type="PANTHER" id="PTHR38839">
    <property type="entry name" value="TRANSCRIPTIONAL REGULATOR WHID-RELATED"/>
    <property type="match status" value="1"/>
</dbReference>
<dbReference type="STRING" id="66430.ACS04_34850"/>
<dbReference type="GO" id="GO:0035731">
    <property type="term" value="F:dinitrosyl-iron complex binding"/>
    <property type="evidence" value="ECO:0007669"/>
    <property type="project" value="UniProtKB-UniRule"/>
</dbReference>
<dbReference type="GO" id="GO:0005737">
    <property type="term" value="C:cytoplasm"/>
    <property type="evidence" value="ECO:0007669"/>
    <property type="project" value="UniProtKB-SubCell"/>
</dbReference>
<keyword evidence="7 11" id="KW-0805">Transcription regulation</keyword>
<feature type="binding site" evidence="11">
    <location>
        <position position="46"/>
    </location>
    <ligand>
        <name>[4Fe-4S] cluster</name>
        <dbReference type="ChEBI" id="CHEBI:49883"/>
    </ligand>
</feature>
<dbReference type="AlphaFoldDB" id="A0A0J6XH72"/>
<dbReference type="RefSeq" id="WP_048480938.1">
    <property type="nucleotide sequence ID" value="NZ_JBIRUD010000003.1"/>
</dbReference>
<comment type="caution">
    <text evidence="13">The sequence shown here is derived from an EMBL/GenBank/DDBJ whole genome shotgun (WGS) entry which is preliminary data.</text>
</comment>
<dbReference type="GO" id="GO:0046872">
    <property type="term" value="F:metal ion binding"/>
    <property type="evidence" value="ECO:0007669"/>
    <property type="project" value="UniProtKB-KW"/>
</dbReference>
<accession>A0A0J6XH72</accession>
<evidence type="ECO:0000259" key="12">
    <source>
        <dbReference type="PROSITE" id="PS51674"/>
    </source>
</evidence>
<keyword evidence="14" id="KW-1185">Reference proteome</keyword>
<comment type="PTM">
    <text evidence="11">Upon Fe-S cluster removal intramolecular disulfide bonds are formed.</text>
</comment>
<feature type="binding site" evidence="11">
    <location>
        <position position="37"/>
    </location>
    <ligand>
        <name>[4Fe-4S] cluster</name>
        <dbReference type="ChEBI" id="CHEBI:49883"/>
    </ligand>
</feature>
<dbReference type="OrthoDB" id="4250897at2"/>
<name>A0A0J6XH72_9ACTN</name>
<dbReference type="EMBL" id="LFML01000163">
    <property type="protein sequence ID" value="KMO93532.1"/>
    <property type="molecule type" value="Genomic_DNA"/>
</dbReference>
<dbReference type="PATRIC" id="fig|66430.4.peg.1732"/>
<dbReference type="PROSITE" id="PS51674">
    <property type="entry name" value="4FE4S_WBL"/>
    <property type="match status" value="1"/>
</dbReference>
<comment type="PTM">
    <text evidence="11">The Fe-S cluster can be nitrosylated by nitric oxide (NO).</text>
</comment>
<keyword evidence="5 11" id="KW-0408">Iron</keyword>
<evidence type="ECO:0000256" key="10">
    <source>
        <dbReference type="ARBA" id="ARBA00023163"/>
    </source>
</evidence>
<dbReference type="GO" id="GO:0045454">
    <property type="term" value="P:cell redox homeostasis"/>
    <property type="evidence" value="ECO:0007669"/>
    <property type="project" value="TreeGrafter"/>
</dbReference>
<comment type="subcellular location">
    <subcellularLocation>
        <location evidence="1 11">Cytoplasm</location>
    </subcellularLocation>
</comment>
<feature type="binding site" evidence="11">
    <location>
        <position position="40"/>
    </location>
    <ligand>
        <name>[4Fe-4S] cluster</name>
        <dbReference type="ChEBI" id="CHEBI:49883"/>
    </ligand>
</feature>
<gene>
    <name evidence="11" type="primary">whiB</name>
    <name evidence="13" type="ORF">ACS04_34850</name>
</gene>
<organism evidence="13 14">
    <name type="scientific">Streptomyces roseus</name>
    <dbReference type="NCBI Taxonomy" id="66430"/>
    <lineage>
        <taxon>Bacteria</taxon>
        <taxon>Bacillati</taxon>
        <taxon>Actinomycetota</taxon>
        <taxon>Actinomycetes</taxon>
        <taxon>Kitasatosporales</taxon>
        <taxon>Streptomycetaceae</taxon>
        <taxon>Streptomyces</taxon>
    </lineage>
</organism>
<comment type="cofactor">
    <cofactor evidence="11">
        <name>[4Fe-4S] cluster</name>
        <dbReference type="ChEBI" id="CHEBI:49883"/>
    </cofactor>
    <text evidence="11">Binds 1 [4Fe-4S] cluster per subunit. Following nitrosylation of the [4Fe-4S] cluster binds 1 [4Fe-8(NO)] cluster per subunit.</text>
</comment>
<dbReference type="GO" id="GO:0003677">
    <property type="term" value="F:DNA binding"/>
    <property type="evidence" value="ECO:0007669"/>
    <property type="project" value="UniProtKB-UniRule"/>
</dbReference>
<keyword evidence="8 11" id="KW-0238">DNA-binding</keyword>
<sequence>MDWRHQAACREEDPDLFFPIGNSGPALLQIEEAKAVCRRCPVLERCLEWALEGGMDMGVCGGLTEEERRAVKRRVAREARARLHS</sequence>
<reference evidence="13 14" key="1">
    <citation type="submission" date="2015-06" db="EMBL/GenBank/DDBJ databases">
        <title>Recapitulation of the evolution of biosynthetic gene clusters reveals hidden chemical diversity on bacterial genomes.</title>
        <authorList>
            <person name="Cruz-Morales P."/>
            <person name="Martinez-Guerrero C."/>
            <person name="Morales-Escalante M.A."/>
            <person name="Yanez-Guerra L.A."/>
            <person name="Kopp J.F."/>
            <person name="Feldmann J."/>
            <person name="Ramos-Aboites H.E."/>
            <person name="Barona-Gomez F."/>
        </authorList>
    </citation>
    <scope>NUCLEOTIDE SEQUENCE [LARGE SCALE GENOMIC DNA]</scope>
    <source>
        <strain evidence="13 14">ATCC 31245</strain>
    </source>
</reference>
<comment type="function">
    <text evidence="11">Acts as a transcriptional regulator. Probably redox-responsive. The apo- but not holo-form probably binds DNA.</text>
</comment>
<proteinExistence type="inferred from homology"/>
<feature type="domain" description="4Fe-4S Wbl-type" evidence="12">
    <location>
        <begin position="8"/>
        <end position="70"/>
    </location>
</feature>
<dbReference type="HAMAP" id="MF_01479">
    <property type="entry name" value="WhiB"/>
    <property type="match status" value="1"/>
</dbReference>
<evidence type="ECO:0000256" key="6">
    <source>
        <dbReference type="ARBA" id="ARBA00023014"/>
    </source>
</evidence>
<evidence type="ECO:0000256" key="4">
    <source>
        <dbReference type="ARBA" id="ARBA00022723"/>
    </source>
</evidence>
<dbReference type="Proteomes" id="UP000035932">
    <property type="component" value="Unassembled WGS sequence"/>
</dbReference>